<organism evidence="1">
    <name type="scientific">marine sediment metagenome</name>
    <dbReference type="NCBI Taxonomy" id="412755"/>
    <lineage>
        <taxon>unclassified sequences</taxon>
        <taxon>metagenomes</taxon>
        <taxon>ecological metagenomes</taxon>
    </lineage>
</organism>
<name>X1F8H2_9ZZZZ</name>
<dbReference type="AlphaFoldDB" id="X1F8H2"/>
<feature type="non-terminal residue" evidence="1">
    <location>
        <position position="1"/>
    </location>
</feature>
<evidence type="ECO:0000313" key="1">
    <source>
        <dbReference type="EMBL" id="GAH28860.1"/>
    </source>
</evidence>
<protein>
    <submittedName>
        <fullName evidence="1">Uncharacterized protein</fullName>
    </submittedName>
</protein>
<dbReference type="EMBL" id="BART01040395">
    <property type="protein sequence ID" value="GAH28860.1"/>
    <property type="molecule type" value="Genomic_DNA"/>
</dbReference>
<gene>
    <name evidence="1" type="ORF">S01H4_65778</name>
</gene>
<proteinExistence type="predicted"/>
<accession>X1F8H2</accession>
<sequence length="35" mass="3707">EVIAKAGLLLMPDGMLRVSIPSEGTLLWALGSRPD</sequence>
<comment type="caution">
    <text evidence="1">The sequence shown here is derived from an EMBL/GenBank/DDBJ whole genome shotgun (WGS) entry which is preliminary data.</text>
</comment>
<reference evidence="1" key="1">
    <citation type="journal article" date="2014" name="Front. Microbiol.">
        <title>High frequency of phylogenetically diverse reductive dehalogenase-homologous genes in deep subseafloor sedimentary metagenomes.</title>
        <authorList>
            <person name="Kawai M."/>
            <person name="Futagami T."/>
            <person name="Toyoda A."/>
            <person name="Takaki Y."/>
            <person name="Nishi S."/>
            <person name="Hori S."/>
            <person name="Arai W."/>
            <person name="Tsubouchi T."/>
            <person name="Morono Y."/>
            <person name="Uchiyama I."/>
            <person name="Ito T."/>
            <person name="Fujiyama A."/>
            <person name="Inagaki F."/>
            <person name="Takami H."/>
        </authorList>
    </citation>
    <scope>NUCLEOTIDE SEQUENCE</scope>
    <source>
        <strain evidence="1">Expedition CK06-06</strain>
    </source>
</reference>